<dbReference type="InterPro" id="IPR000408">
    <property type="entry name" value="Reg_chr_condens"/>
</dbReference>
<keyword evidence="11" id="KW-0677">Repeat</keyword>
<evidence type="ECO:0000256" key="11">
    <source>
        <dbReference type="ARBA" id="ARBA00022737"/>
    </source>
</evidence>
<dbReference type="PROSITE" id="PS50012">
    <property type="entry name" value="RCC1_3"/>
    <property type="match status" value="6"/>
</dbReference>
<keyword evidence="17" id="KW-0175">Coiled coil</keyword>
<dbReference type="GO" id="GO:0019901">
    <property type="term" value="F:protein kinase binding"/>
    <property type="evidence" value="ECO:0007669"/>
    <property type="project" value="TreeGrafter"/>
</dbReference>
<evidence type="ECO:0000256" key="2">
    <source>
        <dbReference type="ARBA" id="ARBA00004496"/>
    </source>
</evidence>
<organism evidence="27 28">
    <name type="scientific">Theropithecus gelada</name>
    <name type="common">Gelada baboon</name>
    <dbReference type="NCBI Taxonomy" id="9565"/>
    <lineage>
        <taxon>Eukaryota</taxon>
        <taxon>Metazoa</taxon>
        <taxon>Chordata</taxon>
        <taxon>Craniata</taxon>
        <taxon>Vertebrata</taxon>
        <taxon>Euteleostomi</taxon>
        <taxon>Mammalia</taxon>
        <taxon>Eutheria</taxon>
        <taxon>Euarchontoglires</taxon>
        <taxon>Primates</taxon>
        <taxon>Haplorrhini</taxon>
        <taxon>Catarrhini</taxon>
        <taxon>Cercopithecidae</taxon>
        <taxon>Cercopithecinae</taxon>
        <taxon>Theropithecus</taxon>
    </lineage>
</organism>
<reference evidence="27" key="1">
    <citation type="submission" date="2018-05" db="EMBL/GenBank/DDBJ databases">
        <title>Whole genome of Theropithecus gelada.</title>
        <authorList>
            <person name="Chiou K.L."/>
            <person name="Snyder-Mackler N."/>
        </authorList>
    </citation>
    <scope>NUCLEOTIDE SEQUENCE [LARGE SCALE GENOMIC DNA]</scope>
</reference>
<feature type="repeat" description="RCC1" evidence="24">
    <location>
        <begin position="445"/>
        <end position="498"/>
    </location>
</feature>
<dbReference type="Pfam" id="PF00069">
    <property type="entry name" value="Pkinase"/>
    <property type="match status" value="1"/>
</dbReference>
<dbReference type="PROSITE" id="PS00108">
    <property type="entry name" value="PROTEIN_KINASE_ST"/>
    <property type="match status" value="1"/>
</dbReference>
<comment type="catalytic activity">
    <reaction evidence="20">
        <text>L-seryl-[protein] + ATP = O-phospho-L-seryl-[protein] + ADP + H(+)</text>
        <dbReference type="Rhea" id="RHEA:17989"/>
        <dbReference type="Rhea" id="RHEA-COMP:9863"/>
        <dbReference type="Rhea" id="RHEA-COMP:11604"/>
        <dbReference type="ChEBI" id="CHEBI:15378"/>
        <dbReference type="ChEBI" id="CHEBI:29999"/>
        <dbReference type="ChEBI" id="CHEBI:30616"/>
        <dbReference type="ChEBI" id="CHEBI:83421"/>
        <dbReference type="ChEBI" id="CHEBI:456216"/>
        <dbReference type="EC" id="2.7.11.1"/>
    </reaction>
    <physiologicalReaction direction="left-to-right" evidence="20">
        <dbReference type="Rhea" id="RHEA:17990"/>
    </physiologicalReaction>
</comment>
<dbReference type="SUPFAM" id="SSF56112">
    <property type="entry name" value="Protein kinase-like (PK-like)"/>
    <property type="match status" value="1"/>
</dbReference>
<dbReference type="Gene3D" id="1.10.510.10">
    <property type="entry name" value="Transferase(Phosphotransferase) domain 1"/>
    <property type="match status" value="1"/>
</dbReference>
<feature type="repeat" description="RCC1" evidence="24">
    <location>
        <begin position="388"/>
        <end position="444"/>
    </location>
</feature>
<evidence type="ECO:0000256" key="19">
    <source>
        <dbReference type="ARBA" id="ARBA00048659"/>
    </source>
</evidence>
<dbReference type="InterPro" id="IPR009091">
    <property type="entry name" value="RCC1/BLIP-II"/>
</dbReference>
<keyword evidence="28" id="KW-1185">Reference proteome</keyword>
<dbReference type="EC" id="2.7.11.1" evidence="4"/>
<feature type="region of interest" description="Disordered" evidence="25">
    <location>
        <begin position="18"/>
        <end position="43"/>
    </location>
</feature>
<evidence type="ECO:0000256" key="17">
    <source>
        <dbReference type="ARBA" id="ARBA00023054"/>
    </source>
</evidence>
<evidence type="ECO:0000256" key="15">
    <source>
        <dbReference type="ARBA" id="ARBA00022840"/>
    </source>
</evidence>
<keyword evidence="10" id="KW-0479">Metal-binding</keyword>
<feature type="repeat" description="RCC1" evidence="24">
    <location>
        <begin position="616"/>
        <end position="668"/>
    </location>
</feature>
<dbReference type="PANTHER" id="PTHR44535">
    <property type="entry name" value="PROTEIN CBG16200"/>
    <property type="match status" value="1"/>
</dbReference>
<evidence type="ECO:0000313" key="27">
    <source>
        <dbReference type="Ensembl" id="ENSTGEP00000030987.1"/>
    </source>
</evidence>
<keyword evidence="12" id="KW-0547">Nucleotide-binding</keyword>
<dbReference type="AlphaFoldDB" id="A0A8D2G760"/>
<evidence type="ECO:0000256" key="1">
    <source>
        <dbReference type="ARBA" id="ARBA00001946"/>
    </source>
</evidence>
<keyword evidence="7" id="KW-0597">Phosphoprotein</keyword>
<keyword evidence="9" id="KW-0808">Transferase</keyword>
<feature type="domain" description="Protein kinase" evidence="26">
    <location>
        <begin position="52"/>
        <end position="308"/>
    </location>
</feature>
<evidence type="ECO:0000256" key="23">
    <source>
        <dbReference type="ARBA" id="ARBA00082685"/>
    </source>
</evidence>
<dbReference type="GO" id="GO:0051301">
    <property type="term" value="P:cell division"/>
    <property type="evidence" value="ECO:0007669"/>
    <property type="project" value="UniProtKB-KW"/>
</dbReference>
<evidence type="ECO:0000256" key="25">
    <source>
        <dbReference type="SAM" id="MobiDB-lite"/>
    </source>
</evidence>
<evidence type="ECO:0000256" key="18">
    <source>
        <dbReference type="ARBA" id="ARBA00023306"/>
    </source>
</evidence>
<dbReference type="InterPro" id="IPR051997">
    <property type="entry name" value="STK_NEK"/>
</dbReference>
<protein>
    <recommendedName>
        <fullName evidence="21">Serine/threonine-protein kinase Nek9</fullName>
        <ecNumber evidence="4">2.7.11.1</ecNumber>
    </recommendedName>
    <alternativeName>
        <fullName evidence="22">Nercc1 kinase</fullName>
    </alternativeName>
    <alternativeName>
        <fullName evidence="23">Never in mitosis A-related kinase 9</fullName>
    </alternativeName>
</protein>
<keyword evidence="16" id="KW-0460">Magnesium</keyword>
<evidence type="ECO:0000256" key="14">
    <source>
        <dbReference type="ARBA" id="ARBA00022777"/>
    </source>
</evidence>
<evidence type="ECO:0000259" key="26">
    <source>
        <dbReference type="PROSITE" id="PS50011"/>
    </source>
</evidence>
<dbReference type="FunFam" id="3.30.200.20:FF:000398">
    <property type="entry name" value="serine/threonine-protein kinase Nek9 isoform X2"/>
    <property type="match status" value="1"/>
</dbReference>
<dbReference type="InterPro" id="IPR000719">
    <property type="entry name" value="Prot_kinase_dom"/>
</dbReference>
<evidence type="ECO:0000256" key="3">
    <source>
        <dbReference type="ARBA" id="ARBA00010886"/>
    </source>
</evidence>
<name>A0A8D2G760_THEGE</name>
<dbReference type="InterPro" id="IPR008271">
    <property type="entry name" value="Ser/Thr_kinase_AS"/>
</dbReference>
<reference evidence="27" key="2">
    <citation type="submission" date="2025-08" db="UniProtKB">
        <authorList>
            <consortium name="Ensembl"/>
        </authorList>
    </citation>
    <scope>IDENTIFICATION</scope>
</reference>
<keyword evidence="5" id="KW-0963">Cytoplasm</keyword>
<evidence type="ECO:0000313" key="28">
    <source>
        <dbReference type="Proteomes" id="UP000694411"/>
    </source>
</evidence>
<dbReference type="InterPro" id="IPR042767">
    <property type="entry name" value="Nek9_STKc"/>
</dbReference>
<dbReference type="PANTHER" id="PTHR44535:SF1">
    <property type="entry name" value="SERINE_THREONINE-PROTEIN KINASE NEK9"/>
    <property type="match status" value="1"/>
</dbReference>
<evidence type="ECO:0000256" key="13">
    <source>
        <dbReference type="ARBA" id="ARBA00022776"/>
    </source>
</evidence>
<evidence type="ECO:0000256" key="7">
    <source>
        <dbReference type="ARBA" id="ARBA00022553"/>
    </source>
</evidence>
<comment type="subcellular location">
    <subcellularLocation>
        <location evidence="2">Cytoplasm</location>
    </subcellularLocation>
</comment>
<comment type="cofactor">
    <cofactor evidence="1">
        <name>Mg(2+)</name>
        <dbReference type="ChEBI" id="CHEBI:18420"/>
    </cofactor>
</comment>
<dbReference type="GO" id="GO:0046872">
    <property type="term" value="F:metal ion binding"/>
    <property type="evidence" value="ECO:0007669"/>
    <property type="project" value="UniProtKB-KW"/>
</dbReference>
<feature type="region of interest" description="Disordered" evidence="25">
    <location>
        <begin position="865"/>
        <end position="895"/>
    </location>
</feature>
<dbReference type="Gene3D" id="2.130.10.30">
    <property type="entry name" value="Regulator of chromosome condensation 1/beta-lactamase-inhibitor protein II"/>
    <property type="match status" value="2"/>
</dbReference>
<dbReference type="SMART" id="SM00220">
    <property type="entry name" value="S_TKc"/>
    <property type="match status" value="1"/>
</dbReference>
<dbReference type="InterPro" id="IPR058923">
    <property type="entry name" value="RCC1-like_dom"/>
</dbReference>
<feature type="repeat" description="RCC1" evidence="24">
    <location>
        <begin position="499"/>
        <end position="550"/>
    </location>
</feature>
<evidence type="ECO:0000256" key="9">
    <source>
        <dbReference type="ARBA" id="ARBA00022679"/>
    </source>
</evidence>
<evidence type="ECO:0000256" key="20">
    <source>
        <dbReference type="ARBA" id="ARBA00048977"/>
    </source>
</evidence>
<comment type="catalytic activity">
    <reaction evidence="19">
        <text>L-threonyl-[protein] + ATP = O-phospho-L-threonyl-[protein] + ADP + H(+)</text>
        <dbReference type="Rhea" id="RHEA:46608"/>
        <dbReference type="Rhea" id="RHEA-COMP:11060"/>
        <dbReference type="Rhea" id="RHEA-COMP:11605"/>
        <dbReference type="ChEBI" id="CHEBI:15378"/>
        <dbReference type="ChEBI" id="CHEBI:30013"/>
        <dbReference type="ChEBI" id="CHEBI:30616"/>
        <dbReference type="ChEBI" id="CHEBI:61977"/>
        <dbReference type="ChEBI" id="CHEBI:456216"/>
        <dbReference type="EC" id="2.7.11.1"/>
    </reaction>
    <physiologicalReaction direction="left-to-right" evidence="19">
        <dbReference type="Rhea" id="RHEA:46609"/>
    </physiologicalReaction>
</comment>
<feature type="repeat" description="RCC1" evidence="24">
    <location>
        <begin position="551"/>
        <end position="615"/>
    </location>
</feature>
<evidence type="ECO:0000256" key="5">
    <source>
        <dbReference type="ARBA" id="ARBA00022490"/>
    </source>
</evidence>
<dbReference type="Ensembl" id="ENSTGET00000036836.1">
    <property type="protein sequence ID" value="ENSTGEP00000030987.1"/>
    <property type="gene ID" value="ENSTGEG00000024835.1"/>
</dbReference>
<evidence type="ECO:0000256" key="8">
    <source>
        <dbReference type="ARBA" id="ARBA00022618"/>
    </source>
</evidence>
<evidence type="ECO:0000256" key="4">
    <source>
        <dbReference type="ARBA" id="ARBA00012513"/>
    </source>
</evidence>
<dbReference type="SUPFAM" id="SSF50985">
    <property type="entry name" value="RCC1/BLIP-II"/>
    <property type="match status" value="1"/>
</dbReference>
<dbReference type="FunFam" id="2.130.10.30:FF:000021">
    <property type="entry name" value="serine/threonine-protein kinase Nek9 isoform X2"/>
    <property type="match status" value="1"/>
</dbReference>
<keyword evidence="15" id="KW-0067">ATP-binding</keyword>
<feature type="compositionally biased region" description="Low complexity" evidence="25">
    <location>
        <begin position="18"/>
        <end position="35"/>
    </location>
</feature>
<sequence>MSVLGEYERHCDSLNSDFGSESGSCGDSSPGPSASQGPRAGGGAAEQEELHYIPIRVLGRGAFGEATLYRRTEDDSLVVWKEVDLTRLSEKERRDALNEIVILALLQHDNIIAYYNHFMDNTTLLIELEYCNGGNLYDKILRQKDKLFEEEMVVWYLFQIVSAVSCIHKAGILHRDIKTLNIFLTKANLIKLGDYGLAKKLNSEYSMAETLVGTPYYMSPELCQGVKYNFKSDIWAVGCVIFELLTLKRTFDATNPLNLCVKIVQGIRAMEVDSSQYSLELIQMVHSCLDQDPEQRPTADELLDRPLLRKRRREMEEKVTLLNAPTKRPRSSTVTEAPIAVVTSRTSEVYVWGGGKSTPQKLDVIKSGCSARQVCAGNTHFAVVTVEKELYTWVNMQGGTKLHGQLGHGDKASYRQPKHVEKLQGKAIHQVSCGDDFTVCVTDEGQLYAFGSDYYGCMGVDKVAGPEVLEPMQLNFFLSNPVEQVSCGDNHVVVLTRNKEVYSWGCGEYGRLGLDSEEDYYIPQKVDVPKALIIVAVQCGCDGTFLLTQSGKVLACGLNEFNKLGLNQCMSGIINHEAYHEVPYTTSFTLAKQLSFYKIRTIAPGKTHTAAIDERGRLLTFGCNKCGQLGVGNYKKRLGINLLGGPLGGKQVIRVSCGDEFTIAATDDNHIFAWGNGGNGRLAMTPTERPHGSDICTSWPRPIFGSLHHVPDLSCRGWHTILIVEKVLNSKTIRSNSSGLSIGTELENAEFIPMPDSPSPLSAAFSESEKDTLPYEELQGLKVASEAPLEHKPQVGAWSPRLNPAVTCAGKGTPLTPPACACSSLQVEVERLQGLVLKCLAEQQKLQQENLQIFTQLQKLNKKLEGGQQVGMHSKGTQTAKEEMEMDPKPDLDSDSWCLLGTDSCRPSL</sequence>
<feature type="repeat" description="RCC1" evidence="24">
    <location>
        <begin position="669"/>
        <end position="726"/>
    </location>
</feature>
<dbReference type="PROSITE" id="PS50011">
    <property type="entry name" value="PROTEIN_KINASE_DOM"/>
    <property type="match status" value="1"/>
</dbReference>
<dbReference type="Gene3D" id="3.30.200.20">
    <property type="entry name" value="Phosphorylase Kinase, domain 1"/>
    <property type="match status" value="1"/>
</dbReference>
<keyword evidence="13" id="KW-0498">Mitosis</keyword>
<feature type="compositionally biased region" description="Basic and acidic residues" evidence="25">
    <location>
        <begin position="880"/>
        <end position="892"/>
    </location>
</feature>
<evidence type="ECO:0000256" key="6">
    <source>
        <dbReference type="ARBA" id="ARBA00022527"/>
    </source>
</evidence>
<keyword evidence="6" id="KW-0723">Serine/threonine-protein kinase</keyword>
<dbReference type="GO" id="GO:0005813">
    <property type="term" value="C:centrosome"/>
    <property type="evidence" value="ECO:0007669"/>
    <property type="project" value="TreeGrafter"/>
</dbReference>
<dbReference type="FunFam" id="2.130.10.30:FF:000118">
    <property type="match status" value="1"/>
</dbReference>
<evidence type="ECO:0000256" key="21">
    <source>
        <dbReference type="ARBA" id="ARBA00067736"/>
    </source>
</evidence>
<dbReference type="GO" id="GO:0005524">
    <property type="term" value="F:ATP binding"/>
    <property type="evidence" value="ECO:0007669"/>
    <property type="project" value="UniProtKB-KW"/>
</dbReference>
<reference evidence="27" key="3">
    <citation type="submission" date="2025-09" db="UniProtKB">
        <authorList>
            <consortium name="Ensembl"/>
        </authorList>
    </citation>
    <scope>IDENTIFICATION</scope>
</reference>
<keyword evidence="8" id="KW-0132">Cell division</keyword>
<dbReference type="InterPro" id="IPR011009">
    <property type="entry name" value="Kinase-like_dom_sf"/>
</dbReference>
<proteinExistence type="inferred from homology"/>
<dbReference type="Proteomes" id="UP000694411">
    <property type="component" value="Chromosome 7b"/>
</dbReference>
<evidence type="ECO:0000256" key="10">
    <source>
        <dbReference type="ARBA" id="ARBA00022723"/>
    </source>
</evidence>
<dbReference type="FunFam" id="1.10.510.10:FF:000602">
    <property type="entry name" value="serine/threonine-protein kinase Nek9"/>
    <property type="match status" value="1"/>
</dbReference>
<comment type="similarity">
    <text evidence="3">Belongs to the protein kinase superfamily. NEK Ser/Thr protein kinase family. NIMA subfamily.</text>
</comment>
<dbReference type="GO" id="GO:0004674">
    <property type="term" value="F:protein serine/threonine kinase activity"/>
    <property type="evidence" value="ECO:0007669"/>
    <property type="project" value="UniProtKB-KW"/>
</dbReference>
<dbReference type="Pfam" id="PF25390">
    <property type="entry name" value="WD40_RLD"/>
    <property type="match status" value="1"/>
</dbReference>
<keyword evidence="14" id="KW-0418">Kinase</keyword>
<dbReference type="GO" id="GO:0005737">
    <property type="term" value="C:cytoplasm"/>
    <property type="evidence" value="ECO:0007669"/>
    <property type="project" value="UniProtKB-SubCell"/>
</dbReference>
<evidence type="ECO:0000256" key="24">
    <source>
        <dbReference type="PROSITE-ProRule" id="PRU00235"/>
    </source>
</evidence>
<evidence type="ECO:0000256" key="22">
    <source>
        <dbReference type="ARBA" id="ARBA00078241"/>
    </source>
</evidence>
<dbReference type="CDD" id="cd08221">
    <property type="entry name" value="STKc_Nek9"/>
    <property type="match status" value="1"/>
</dbReference>
<evidence type="ECO:0000256" key="16">
    <source>
        <dbReference type="ARBA" id="ARBA00022842"/>
    </source>
</evidence>
<evidence type="ECO:0000256" key="12">
    <source>
        <dbReference type="ARBA" id="ARBA00022741"/>
    </source>
</evidence>
<accession>A0A8D2G760</accession>
<keyword evidence="18" id="KW-0131">Cell cycle</keyword>